<gene>
    <name evidence="2" type="ORF">PIL02S_00498</name>
</gene>
<dbReference type="AlphaFoldDB" id="A0A2W0D4Y2"/>
<proteinExistence type="predicted"/>
<evidence type="ECO:0008006" key="4">
    <source>
        <dbReference type="Google" id="ProtNLM"/>
    </source>
</evidence>
<dbReference type="EMBL" id="PRLG01000003">
    <property type="protein sequence ID" value="PYY30951.1"/>
    <property type="molecule type" value="Genomic_DNA"/>
</dbReference>
<organism evidence="2 3">
    <name type="scientific">Paenibacillus illinoisensis</name>
    <dbReference type="NCBI Taxonomy" id="59845"/>
    <lineage>
        <taxon>Bacteria</taxon>
        <taxon>Bacillati</taxon>
        <taxon>Bacillota</taxon>
        <taxon>Bacilli</taxon>
        <taxon>Bacillales</taxon>
        <taxon>Paenibacillaceae</taxon>
        <taxon>Paenibacillus</taxon>
    </lineage>
</organism>
<comment type="caution">
    <text evidence="2">The sequence shown here is derived from an EMBL/GenBank/DDBJ whole genome shotgun (WGS) entry which is preliminary data.</text>
</comment>
<reference evidence="2 3" key="1">
    <citation type="submission" date="2018-01" db="EMBL/GenBank/DDBJ databases">
        <title>Genome sequence of the PGP bacterium Paenibacillus illinoisensis E3.</title>
        <authorList>
            <person name="Rolli E."/>
            <person name="Marasco R."/>
            <person name="Bessem C."/>
            <person name="Michoud G."/>
            <person name="Gaiarsa S."/>
            <person name="Borin S."/>
            <person name="Daffonchio D."/>
        </authorList>
    </citation>
    <scope>NUCLEOTIDE SEQUENCE [LARGE SCALE GENOMIC DNA]</scope>
    <source>
        <strain evidence="2 3">E3</strain>
    </source>
</reference>
<sequence length="155" mass="17816">MYLKRMLFTTSLTLSVLLIVGCGSEESRTLDPVQSNDHITTKTEENEKVKEDQDVYIDEDGLEDDELKLIQLINLSTKYRNEGNEEEYLKLFNPNHMKTLTPMKVEHIQLESINFMSENIGSVETTIKYDTKQESGLALFVFEKTDGKWIISGTD</sequence>
<feature type="region of interest" description="Disordered" evidence="1">
    <location>
        <begin position="27"/>
        <end position="47"/>
    </location>
</feature>
<name>A0A2W0D4Y2_9BACL</name>
<dbReference type="PROSITE" id="PS51257">
    <property type="entry name" value="PROKAR_LIPOPROTEIN"/>
    <property type="match status" value="1"/>
</dbReference>
<protein>
    <recommendedName>
        <fullName evidence="4">Lipoprotein</fullName>
    </recommendedName>
</protein>
<dbReference type="OrthoDB" id="2650525at2"/>
<evidence type="ECO:0000313" key="3">
    <source>
        <dbReference type="Proteomes" id="UP000247459"/>
    </source>
</evidence>
<evidence type="ECO:0000256" key="1">
    <source>
        <dbReference type="SAM" id="MobiDB-lite"/>
    </source>
</evidence>
<dbReference type="RefSeq" id="WP_110756089.1">
    <property type="nucleotide sequence ID" value="NZ_PRLG01000003.1"/>
</dbReference>
<dbReference type="Proteomes" id="UP000247459">
    <property type="component" value="Unassembled WGS sequence"/>
</dbReference>
<accession>A0A2W0D4Y2</accession>
<evidence type="ECO:0000313" key="2">
    <source>
        <dbReference type="EMBL" id="PYY30951.1"/>
    </source>
</evidence>